<dbReference type="Pfam" id="PF09550">
    <property type="entry name" value="Phage_TAC_6"/>
    <property type="match status" value="1"/>
</dbReference>
<name>A0ABW4U2F5_9SPHN</name>
<evidence type="ECO:0000313" key="1">
    <source>
        <dbReference type="EMBL" id="MFD1952255.1"/>
    </source>
</evidence>
<keyword evidence="2" id="KW-1185">Reference proteome</keyword>
<dbReference type="EMBL" id="JBHUGS010000005">
    <property type="protein sequence ID" value="MFD1952255.1"/>
    <property type="molecule type" value="Genomic_DNA"/>
</dbReference>
<evidence type="ECO:0000313" key="2">
    <source>
        <dbReference type="Proteomes" id="UP001597400"/>
    </source>
</evidence>
<sequence length="70" mass="7284">MKGRGEGASFADAAVRMAGQAGVLFGWGPKRFWRATPAELAALAAVIAGDTDEPLGPRELAAMQERDPDG</sequence>
<accession>A0ABW4U2F5</accession>
<reference evidence="2" key="1">
    <citation type="journal article" date="2019" name="Int. J. Syst. Evol. Microbiol.">
        <title>The Global Catalogue of Microorganisms (GCM) 10K type strain sequencing project: providing services to taxonomists for standard genome sequencing and annotation.</title>
        <authorList>
            <consortium name="The Broad Institute Genomics Platform"/>
            <consortium name="The Broad Institute Genome Sequencing Center for Infectious Disease"/>
            <person name="Wu L."/>
            <person name="Ma J."/>
        </authorList>
    </citation>
    <scope>NUCLEOTIDE SEQUENCE [LARGE SCALE GENOMIC DNA]</scope>
    <source>
        <strain evidence="2">CGMCC 1.12702</strain>
    </source>
</reference>
<dbReference type="RefSeq" id="WP_380931306.1">
    <property type="nucleotide sequence ID" value="NZ_JBHUGS010000005.1"/>
</dbReference>
<proteinExistence type="predicted"/>
<organism evidence="1 2">
    <name type="scientific">Sphingomonas arantia</name>
    <dbReference type="NCBI Taxonomy" id="1460676"/>
    <lineage>
        <taxon>Bacteria</taxon>
        <taxon>Pseudomonadati</taxon>
        <taxon>Pseudomonadota</taxon>
        <taxon>Alphaproteobacteria</taxon>
        <taxon>Sphingomonadales</taxon>
        <taxon>Sphingomonadaceae</taxon>
        <taxon>Sphingomonas</taxon>
    </lineage>
</organism>
<dbReference type="InterPro" id="IPR019056">
    <property type="entry name" value="Phage_TAC_6"/>
</dbReference>
<gene>
    <name evidence="1" type="ORF">ACFSGX_15885</name>
</gene>
<dbReference type="Proteomes" id="UP001597400">
    <property type="component" value="Unassembled WGS sequence"/>
</dbReference>
<protein>
    <submittedName>
        <fullName evidence="1">Phage tail assembly chaperone</fullName>
    </submittedName>
</protein>
<comment type="caution">
    <text evidence="1">The sequence shown here is derived from an EMBL/GenBank/DDBJ whole genome shotgun (WGS) entry which is preliminary data.</text>
</comment>